<proteinExistence type="predicted"/>
<reference evidence="2" key="1">
    <citation type="submission" date="2018-01" db="EMBL/GenBank/DDBJ databases">
        <title>Genomic characterization of Leptospira inadai serogroup Lyme isolated from captured rat in Brazil and comparative analysis with human reference strain.</title>
        <authorList>
            <person name="Moreno L.Z."/>
            <person name="Loureiro A.P."/>
            <person name="Miraglia F."/>
            <person name="Kremer F.S."/>
            <person name="Eslabao M.R."/>
            <person name="Dellagostin O.A."/>
            <person name="Lilenbaum W."/>
            <person name="Moreno A.M."/>
        </authorList>
    </citation>
    <scope>NUCLEOTIDE SEQUENCE [LARGE SCALE GENOMIC DNA]</scope>
    <source>
        <strain evidence="2">M34/99</strain>
    </source>
</reference>
<dbReference type="EMBL" id="MCRM02000027">
    <property type="protein sequence ID" value="PNV72838.1"/>
    <property type="molecule type" value="Genomic_DNA"/>
</dbReference>
<sequence length="142" mass="15408">MTSQSEKKNASSRSILQNGGSIFLGFVVVFVLSLGTDEILHILDVYPPWGLPMHDPSLNALALSYRIVYTILGSYITATYAPDNPMKHAIILGGIGLFFSSLGAIVTITQYDLGPAWYPISLVITTLPCAWIVGVIERTIHA</sequence>
<name>A0ABX4YE90_9LEPT</name>
<evidence type="ECO:0000313" key="3">
    <source>
        <dbReference type="Proteomes" id="UP000094669"/>
    </source>
</evidence>
<feature type="transmembrane region" description="Helical" evidence="1">
    <location>
        <begin position="89"/>
        <end position="111"/>
    </location>
</feature>
<organism evidence="2 3">
    <name type="scientific">Leptospira inadai serovar Lyme</name>
    <dbReference type="NCBI Taxonomy" id="293084"/>
    <lineage>
        <taxon>Bacteria</taxon>
        <taxon>Pseudomonadati</taxon>
        <taxon>Spirochaetota</taxon>
        <taxon>Spirochaetia</taxon>
        <taxon>Leptospirales</taxon>
        <taxon>Leptospiraceae</taxon>
        <taxon>Leptospira</taxon>
    </lineage>
</organism>
<feature type="transmembrane region" description="Helical" evidence="1">
    <location>
        <begin position="117"/>
        <end position="136"/>
    </location>
</feature>
<keyword evidence="3" id="KW-1185">Reference proteome</keyword>
<feature type="transmembrane region" description="Helical" evidence="1">
    <location>
        <begin position="21"/>
        <end position="43"/>
    </location>
</feature>
<keyword evidence="1" id="KW-1133">Transmembrane helix</keyword>
<keyword evidence="1" id="KW-0812">Transmembrane</keyword>
<evidence type="ECO:0000256" key="1">
    <source>
        <dbReference type="SAM" id="Phobius"/>
    </source>
</evidence>
<comment type="caution">
    <text evidence="2">The sequence shown here is derived from an EMBL/GenBank/DDBJ whole genome shotgun (WGS) entry which is preliminary data.</text>
</comment>
<protein>
    <submittedName>
        <fullName evidence="2">Uncharacterized protein</fullName>
    </submittedName>
</protein>
<feature type="transmembrane region" description="Helical" evidence="1">
    <location>
        <begin position="63"/>
        <end position="82"/>
    </location>
</feature>
<keyword evidence="1" id="KW-0472">Membrane</keyword>
<evidence type="ECO:0000313" key="2">
    <source>
        <dbReference type="EMBL" id="PNV72838.1"/>
    </source>
</evidence>
<accession>A0ABX4YE90</accession>
<gene>
    <name evidence="2" type="ORF">BES34_018435</name>
</gene>
<dbReference type="Proteomes" id="UP000094669">
    <property type="component" value="Unassembled WGS sequence"/>
</dbReference>
<dbReference type="RefSeq" id="WP_068872702.1">
    <property type="nucleotide sequence ID" value="NZ_MCRM02000027.1"/>
</dbReference>